<accession>A0A0G4FZ11</accession>
<organism evidence="2 3">
    <name type="scientific">Vitrella brassicaformis (strain CCMP3155)</name>
    <dbReference type="NCBI Taxonomy" id="1169540"/>
    <lineage>
        <taxon>Eukaryota</taxon>
        <taxon>Sar</taxon>
        <taxon>Alveolata</taxon>
        <taxon>Colpodellida</taxon>
        <taxon>Vitrellaceae</taxon>
        <taxon>Vitrella</taxon>
    </lineage>
</organism>
<dbReference type="Proteomes" id="UP000041254">
    <property type="component" value="Unassembled WGS sequence"/>
</dbReference>
<name>A0A0G4FZ11_VITBC</name>
<dbReference type="AlphaFoldDB" id="A0A0G4FZ11"/>
<reference evidence="2 3" key="1">
    <citation type="submission" date="2014-11" db="EMBL/GenBank/DDBJ databases">
        <authorList>
            <person name="Zhu J."/>
            <person name="Qi W."/>
            <person name="Song R."/>
        </authorList>
    </citation>
    <scope>NUCLEOTIDE SEQUENCE [LARGE SCALE GENOMIC DNA]</scope>
</reference>
<dbReference type="InParanoid" id="A0A0G4FZ11"/>
<dbReference type="VEuPathDB" id="CryptoDB:Vbra_16507"/>
<keyword evidence="1" id="KW-0175">Coiled coil</keyword>
<evidence type="ECO:0000313" key="3">
    <source>
        <dbReference type="Proteomes" id="UP000041254"/>
    </source>
</evidence>
<feature type="coiled-coil region" evidence="1">
    <location>
        <begin position="221"/>
        <end position="255"/>
    </location>
</feature>
<evidence type="ECO:0008006" key="4">
    <source>
        <dbReference type="Google" id="ProtNLM"/>
    </source>
</evidence>
<dbReference type="EMBL" id="CDMY01000531">
    <property type="protein sequence ID" value="CEM20839.1"/>
    <property type="molecule type" value="Genomic_DNA"/>
</dbReference>
<sequence length="354" mass="39348">MQLFVRLGDRIEDGWPGAQARNKVADVCKQLDDVCQQLDVPSDALRLAFEGILLEPEKSLHYGIDHGCTLSRYFVKSGRVWLVKSLGEAAAAYFFPFPNSIPLSERDTLELEIPSRCLHNRLRLATAHGRGKEHILQVVGLSGRLMPIFGLFQVLSASRVRKIAEYVKFQLMRHLRGMQSTIRPLIEDVDRELIDEEAIRVIQCRLMVSSAAGELRLLAELADASRQIAILKTTAQDQLNELRNKDEAVSELTRREESAMCETKDQKKQISVLTKTTRDQGATIGKQAATIEELQGSSISKDAEIARLGRQDASLDAERLRGDRLHQISAAARVQVLLCSVPFSHSGGPATAQS</sequence>
<gene>
    <name evidence="2" type="ORF">Vbra_16507</name>
</gene>
<evidence type="ECO:0000256" key="1">
    <source>
        <dbReference type="SAM" id="Coils"/>
    </source>
</evidence>
<evidence type="ECO:0000313" key="2">
    <source>
        <dbReference type="EMBL" id="CEM20839.1"/>
    </source>
</evidence>
<proteinExistence type="predicted"/>
<keyword evidence="3" id="KW-1185">Reference proteome</keyword>
<dbReference type="PhylomeDB" id="A0A0G4FZ11"/>
<protein>
    <recommendedName>
        <fullName evidence="4">Ubiquitin-like domain-containing protein</fullName>
    </recommendedName>
</protein>